<protein>
    <submittedName>
        <fullName evidence="1">Uncharacterized protein</fullName>
    </submittedName>
</protein>
<dbReference type="AlphaFoldDB" id="A0A0E9XUI4"/>
<evidence type="ECO:0000313" key="1">
    <source>
        <dbReference type="EMBL" id="JAI05344.1"/>
    </source>
</evidence>
<accession>A0A0E9XUI4</accession>
<reference evidence="1" key="1">
    <citation type="submission" date="2014-11" db="EMBL/GenBank/DDBJ databases">
        <authorList>
            <person name="Amaro Gonzalez C."/>
        </authorList>
    </citation>
    <scope>NUCLEOTIDE SEQUENCE</scope>
</reference>
<dbReference type="EMBL" id="GBXM01003234">
    <property type="protein sequence ID" value="JAI05344.1"/>
    <property type="molecule type" value="Transcribed_RNA"/>
</dbReference>
<organism evidence="1">
    <name type="scientific">Anguilla anguilla</name>
    <name type="common">European freshwater eel</name>
    <name type="synonym">Muraena anguilla</name>
    <dbReference type="NCBI Taxonomy" id="7936"/>
    <lineage>
        <taxon>Eukaryota</taxon>
        <taxon>Metazoa</taxon>
        <taxon>Chordata</taxon>
        <taxon>Craniata</taxon>
        <taxon>Vertebrata</taxon>
        <taxon>Euteleostomi</taxon>
        <taxon>Actinopterygii</taxon>
        <taxon>Neopterygii</taxon>
        <taxon>Teleostei</taxon>
        <taxon>Anguilliformes</taxon>
        <taxon>Anguillidae</taxon>
        <taxon>Anguilla</taxon>
    </lineage>
</organism>
<name>A0A0E9XUI4_ANGAN</name>
<sequence>MLSYVWKRFSCVQTLHFRLQHNMYSVYQRHIHG</sequence>
<proteinExistence type="predicted"/>
<reference evidence="1" key="2">
    <citation type="journal article" date="2015" name="Fish Shellfish Immunol.">
        <title>Early steps in the European eel (Anguilla anguilla)-Vibrio vulnificus interaction in the gills: Role of the RtxA13 toxin.</title>
        <authorList>
            <person name="Callol A."/>
            <person name="Pajuelo D."/>
            <person name="Ebbesson L."/>
            <person name="Teles M."/>
            <person name="MacKenzie S."/>
            <person name="Amaro C."/>
        </authorList>
    </citation>
    <scope>NUCLEOTIDE SEQUENCE</scope>
</reference>